<sequence>MKLRETHKVVVMGAGGVGKTSLVVQFMEGVFTTQYRPTVEDYYRHTIQLPDNTVHTVEILDTAGTHYFPAMRELSIRNGGGFVLVFSLDSLQSFHEMVSLWQTVTNIRGPNVPIVIVGNKCDLTDCRQVSTKTINETREELLNNCPYFETSAKQNLNVINLFVELLQRARQQTGTPNLSKNRRLAARLSSFSGSLPNITLFRRKSSTSPTSKSSDN</sequence>
<keyword evidence="8" id="KW-0636">Prenylation</keyword>
<evidence type="ECO:0000256" key="9">
    <source>
        <dbReference type="ARBA" id="ARBA00046278"/>
    </source>
</evidence>
<protein>
    <recommendedName>
        <fullName evidence="12">GTP-binding protein Di-Ras2-like protein</fullName>
    </recommendedName>
</protein>
<dbReference type="AlphaFoldDB" id="A0A443RDG5"/>
<keyword evidence="5" id="KW-0342">GTP-binding</keyword>
<dbReference type="PROSITE" id="PS51420">
    <property type="entry name" value="RHO"/>
    <property type="match status" value="1"/>
</dbReference>
<dbReference type="SMART" id="SM00176">
    <property type="entry name" value="RAN"/>
    <property type="match status" value="1"/>
</dbReference>
<dbReference type="Gene3D" id="3.40.50.300">
    <property type="entry name" value="P-loop containing nucleotide triphosphate hydrolases"/>
    <property type="match status" value="1"/>
</dbReference>
<dbReference type="GO" id="GO:0007165">
    <property type="term" value="P:signal transduction"/>
    <property type="evidence" value="ECO:0007669"/>
    <property type="project" value="InterPro"/>
</dbReference>
<evidence type="ECO:0000313" key="10">
    <source>
        <dbReference type="EMBL" id="RWS13290.1"/>
    </source>
</evidence>
<dbReference type="PRINTS" id="PR00449">
    <property type="entry name" value="RASTRNSFRMNG"/>
</dbReference>
<dbReference type="EMBL" id="NCKU01001034">
    <property type="protein sequence ID" value="RWS13290.1"/>
    <property type="molecule type" value="Genomic_DNA"/>
</dbReference>
<dbReference type="SMART" id="SM00173">
    <property type="entry name" value="RAS"/>
    <property type="match status" value="1"/>
</dbReference>
<dbReference type="OrthoDB" id="265044at2759"/>
<dbReference type="GO" id="GO:0012505">
    <property type="term" value="C:endomembrane system"/>
    <property type="evidence" value="ECO:0007669"/>
    <property type="project" value="UniProtKB-SubCell"/>
</dbReference>
<evidence type="ECO:0000256" key="6">
    <source>
        <dbReference type="ARBA" id="ARBA00023136"/>
    </source>
</evidence>
<keyword evidence="4" id="KW-0547">Nucleotide-binding</keyword>
<dbReference type="SMART" id="SM00175">
    <property type="entry name" value="RAB"/>
    <property type="match status" value="1"/>
</dbReference>
<evidence type="ECO:0000256" key="1">
    <source>
        <dbReference type="ARBA" id="ARBA00004193"/>
    </source>
</evidence>
<dbReference type="SUPFAM" id="SSF52540">
    <property type="entry name" value="P-loop containing nucleoside triphosphate hydrolases"/>
    <property type="match status" value="1"/>
</dbReference>
<dbReference type="Proteomes" id="UP000285301">
    <property type="component" value="Unassembled WGS sequence"/>
</dbReference>
<keyword evidence="6" id="KW-0472">Membrane</keyword>
<evidence type="ECO:0000256" key="7">
    <source>
        <dbReference type="ARBA" id="ARBA00023288"/>
    </source>
</evidence>
<dbReference type="PROSITE" id="PS51421">
    <property type="entry name" value="RAS"/>
    <property type="match status" value="1"/>
</dbReference>
<keyword evidence="3" id="KW-0488">Methylation</keyword>
<proteinExistence type="predicted"/>
<evidence type="ECO:0000256" key="5">
    <source>
        <dbReference type="ARBA" id="ARBA00023134"/>
    </source>
</evidence>
<feature type="non-terminal residue" evidence="10">
    <location>
        <position position="216"/>
    </location>
</feature>
<keyword evidence="2" id="KW-1003">Cell membrane</keyword>
<dbReference type="STRING" id="1965070.A0A443RDG5"/>
<evidence type="ECO:0008006" key="12">
    <source>
        <dbReference type="Google" id="ProtNLM"/>
    </source>
</evidence>
<evidence type="ECO:0000256" key="3">
    <source>
        <dbReference type="ARBA" id="ARBA00022481"/>
    </source>
</evidence>
<dbReference type="GO" id="GO:0003924">
    <property type="term" value="F:GTPase activity"/>
    <property type="evidence" value="ECO:0007669"/>
    <property type="project" value="InterPro"/>
</dbReference>
<organism evidence="10 11">
    <name type="scientific">Dinothrombium tinctorium</name>
    <dbReference type="NCBI Taxonomy" id="1965070"/>
    <lineage>
        <taxon>Eukaryota</taxon>
        <taxon>Metazoa</taxon>
        <taxon>Ecdysozoa</taxon>
        <taxon>Arthropoda</taxon>
        <taxon>Chelicerata</taxon>
        <taxon>Arachnida</taxon>
        <taxon>Acari</taxon>
        <taxon>Acariformes</taxon>
        <taxon>Trombidiformes</taxon>
        <taxon>Prostigmata</taxon>
        <taxon>Anystina</taxon>
        <taxon>Parasitengona</taxon>
        <taxon>Trombidioidea</taxon>
        <taxon>Trombidiidae</taxon>
        <taxon>Dinothrombium</taxon>
    </lineage>
</organism>
<keyword evidence="7" id="KW-0449">Lipoprotein</keyword>
<evidence type="ECO:0000256" key="2">
    <source>
        <dbReference type="ARBA" id="ARBA00022475"/>
    </source>
</evidence>
<dbReference type="InterPro" id="IPR001806">
    <property type="entry name" value="Small_GTPase"/>
</dbReference>
<dbReference type="Pfam" id="PF00071">
    <property type="entry name" value="Ras"/>
    <property type="match status" value="1"/>
</dbReference>
<accession>A0A443RDG5</accession>
<dbReference type="GO" id="GO:0005886">
    <property type="term" value="C:plasma membrane"/>
    <property type="evidence" value="ECO:0007669"/>
    <property type="project" value="UniProtKB-SubCell"/>
</dbReference>
<reference evidence="10 11" key="1">
    <citation type="journal article" date="2018" name="Gigascience">
        <title>Genomes of trombidid mites reveal novel predicted allergens and laterally-transferred genes associated with secondary metabolism.</title>
        <authorList>
            <person name="Dong X."/>
            <person name="Chaisiri K."/>
            <person name="Xia D."/>
            <person name="Armstrong S.D."/>
            <person name="Fang Y."/>
            <person name="Donnelly M.J."/>
            <person name="Kadowaki T."/>
            <person name="McGarry J.W."/>
            <person name="Darby A.C."/>
            <person name="Makepeace B.L."/>
        </authorList>
    </citation>
    <scope>NUCLEOTIDE SEQUENCE [LARGE SCALE GENOMIC DNA]</scope>
    <source>
        <strain evidence="10">UoL-WK</strain>
    </source>
</reference>
<dbReference type="InterPro" id="IPR027417">
    <property type="entry name" value="P-loop_NTPase"/>
</dbReference>
<dbReference type="InterPro" id="IPR020849">
    <property type="entry name" value="Small_GTPase_Ras-type"/>
</dbReference>
<evidence type="ECO:0000256" key="8">
    <source>
        <dbReference type="ARBA" id="ARBA00023289"/>
    </source>
</evidence>
<comment type="caution">
    <text evidence="10">The sequence shown here is derived from an EMBL/GenBank/DDBJ whole genome shotgun (WGS) entry which is preliminary data.</text>
</comment>
<dbReference type="PROSITE" id="PS51419">
    <property type="entry name" value="RAB"/>
    <property type="match status" value="1"/>
</dbReference>
<gene>
    <name evidence="10" type="ORF">B4U79_02467</name>
</gene>
<keyword evidence="11" id="KW-1185">Reference proteome</keyword>
<name>A0A443RDG5_9ACAR</name>
<dbReference type="SMART" id="SM00174">
    <property type="entry name" value="RHO"/>
    <property type="match status" value="1"/>
</dbReference>
<dbReference type="PANTHER" id="PTHR24070">
    <property type="entry name" value="RAS, DI-RAS, AND RHEB FAMILY MEMBERS OF SMALL GTPASE SUPERFAMILY"/>
    <property type="match status" value="1"/>
</dbReference>
<dbReference type="FunFam" id="3.40.50.300:FF:000475">
    <property type="entry name" value="GTP-binding protein Rhes"/>
    <property type="match status" value="1"/>
</dbReference>
<comment type="subcellular location">
    <subcellularLocation>
        <location evidence="1">Cell membrane</location>
        <topology evidence="1">Lipid-anchor</topology>
    </subcellularLocation>
    <subcellularLocation>
        <location evidence="9">Endomembrane system</location>
        <topology evidence="9">Lipid-anchor</topology>
        <orientation evidence="9">Cytoplasmic side</orientation>
    </subcellularLocation>
</comment>
<dbReference type="NCBIfam" id="TIGR00231">
    <property type="entry name" value="small_GTP"/>
    <property type="match status" value="1"/>
</dbReference>
<evidence type="ECO:0000256" key="4">
    <source>
        <dbReference type="ARBA" id="ARBA00022741"/>
    </source>
</evidence>
<dbReference type="InterPro" id="IPR005225">
    <property type="entry name" value="Small_GTP-bd"/>
</dbReference>
<dbReference type="GO" id="GO:0005525">
    <property type="term" value="F:GTP binding"/>
    <property type="evidence" value="ECO:0007669"/>
    <property type="project" value="UniProtKB-KW"/>
</dbReference>
<evidence type="ECO:0000313" key="11">
    <source>
        <dbReference type="Proteomes" id="UP000285301"/>
    </source>
</evidence>